<dbReference type="PANTHER" id="PTHR43808">
    <property type="entry name" value="ACETYLORNITHINE DEACETYLASE"/>
    <property type="match status" value="1"/>
</dbReference>
<reference evidence="2 4" key="2">
    <citation type="submission" date="2016-10" db="EMBL/GenBank/DDBJ databases">
        <authorList>
            <person name="de Groot N.N."/>
        </authorList>
    </citation>
    <scope>NUCLEOTIDE SEQUENCE [LARGE SCALE GENOMIC DNA]</scope>
    <source>
        <strain evidence="2 4">DSM 2895</strain>
    </source>
</reference>
<dbReference type="EMBL" id="FNED01000013">
    <property type="protein sequence ID" value="SDJ19838.1"/>
    <property type="molecule type" value="Genomic_DNA"/>
</dbReference>
<dbReference type="STRING" id="47500.AF333_11445"/>
<dbReference type="PATRIC" id="fig|47500.8.peg.2583"/>
<evidence type="ECO:0000313" key="4">
    <source>
        <dbReference type="Proteomes" id="UP000182836"/>
    </source>
</evidence>
<keyword evidence="3" id="KW-1185">Reference proteome</keyword>
<dbReference type="PANTHER" id="PTHR43808:SF27">
    <property type="entry name" value="PROTEIN ROCB"/>
    <property type="match status" value="1"/>
</dbReference>
<protein>
    <submittedName>
        <fullName evidence="2">Arginine utilization protein RocB</fullName>
    </submittedName>
    <submittedName>
        <fullName evidence="1">Peptidase M20</fullName>
    </submittedName>
</protein>
<evidence type="ECO:0000313" key="1">
    <source>
        <dbReference type="EMBL" id="KON96011.1"/>
    </source>
</evidence>
<gene>
    <name evidence="1" type="ORF">AF333_11445</name>
    <name evidence="2" type="ORF">SAMN04487909_113117</name>
</gene>
<name>A0A0D1Y1S3_ANEMI</name>
<dbReference type="Proteomes" id="UP000182836">
    <property type="component" value="Unassembled WGS sequence"/>
</dbReference>
<sequence>MYNKIQGMVMADQVEMLTRALISIKSVNGTTGEVEIADFIKNVLMSFPYFQQHPTNIWEQHIPNDPLGRKNIFALIRGENNDNRTIIYHSHIDTVGIEDFGSVKKDALNPDALAAFFATYELDKDVQKDAQSGDWLFGRGSVDMQSGIAVHLANVLYFSEHLEELPGTILLMLNPDEESQHKGVISAISELKRLQDEYNLQYIIAINDDFITSLYDDDPYRYIYTGAAGKLLPSFYIYGREAHVGETLSGIDPNLISAEITRRIHNNVDLTENIEGELVLPPSCLYQRDNKEAYNVQTATSSYLYFNYFIYEATGKEIMDKLTAITIEACKEVENLLHRHYQEFLKRTGLPAKALSWTIEVTSLAEYMDELSRKGLNPEKTARAVFEHNKDVEPRMLCFKIIEALQELDPEKKARVIIFYAPPYLPHNYLNEEKKRDHELVEAIKDVLENVEQETGEKFALKKFFPYLADGSFLSLHETDEEMISLMKNFPQWDLINPLPVNEIRSLNVSSINIGVYGKDAHKWTERVYKPYTFGVLPAVIRKVTMRLLNVSLAYPLSTPRNGAKTIFL</sequence>
<dbReference type="Pfam" id="PF01546">
    <property type="entry name" value="Peptidase_M20"/>
    <property type="match status" value="1"/>
</dbReference>
<reference evidence="1 3" key="1">
    <citation type="submission" date="2015-07" db="EMBL/GenBank/DDBJ databases">
        <title>Fjat-14205 dsm 2895.</title>
        <authorList>
            <person name="Liu B."/>
            <person name="Wang J."/>
            <person name="Zhu Y."/>
            <person name="Liu G."/>
            <person name="Chen Q."/>
            <person name="Chen Z."/>
            <person name="Lan J."/>
            <person name="Che J."/>
            <person name="Ge C."/>
            <person name="Shi H."/>
            <person name="Pan Z."/>
            <person name="Liu X."/>
        </authorList>
    </citation>
    <scope>NUCLEOTIDE SEQUENCE [LARGE SCALE GENOMIC DNA]</scope>
    <source>
        <strain evidence="1 3">DSM 2895</strain>
    </source>
</reference>
<dbReference type="Gene3D" id="3.40.630.10">
    <property type="entry name" value="Zn peptidases"/>
    <property type="match status" value="1"/>
</dbReference>
<dbReference type="InterPro" id="IPR002933">
    <property type="entry name" value="Peptidase_M20"/>
</dbReference>
<dbReference type="PIRSF" id="PIRSF010386">
    <property type="entry name" value="RocB"/>
    <property type="match status" value="1"/>
</dbReference>
<dbReference type="OrthoDB" id="9792335at2"/>
<dbReference type="GO" id="GO:0016787">
    <property type="term" value="F:hydrolase activity"/>
    <property type="evidence" value="ECO:0007669"/>
    <property type="project" value="InterPro"/>
</dbReference>
<dbReference type="Proteomes" id="UP000037269">
    <property type="component" value="Unassembled WGS sequence"/>
</dbReference>
<dbReference type="GeneID" id="42305797"/>
<proteinExistence type="predicted"/>
<dbReference type="InterPro" id="IPR012166">
    <property type="entry name" value="Uncharacterised_RocB"/>
</dbReference>
<dbReference type="InterPro" id="IPR050072">
    <property type="entry name" value="Peptidase_M20A"/>
</dbReference>
<dbReference type="SUPFAM" id="SSF53187">
    <property type="entry name" value="Zn-dependent exopeptidases"/>
    <property type="match status" value="1"/>
</dbReference>
<dbReference type="EMBL" id="LGUG01000004">
    <property type="protein sequence ID" value="KON96011.1"/>
    <property type="molecule type" value="Genomic_DNA"/>
</dbReference>
<dbReference type="RefSeq" id="WP_043064454.1">
    <property type="nucleotide sequence ID" value="NZ_BJOA01000150.1"/>
</dbReference>
<dbReference type="AlphaFoldDB" id="A0A0D1Y1S3"/>
<organism evidence="1 3">
    <name type="scientific">Aneurinibacillus migulanus</name>
    <name type="common">Bacillus migulanus</name>
    <dbReference type="NCBI Taxonomy" id="47500"/>
    <lineage>
        <taxon>Bacteria</taxon>
        <taxon>Bacillati</taxon>
        <taxon>Bacillota</taxon>
        <taxon>Bacilli</taxon>
        <taxon>Bacillales</taxon>
        <taxon>Paenibacillaceae</taxon>
        <taxon>Aneurinibacillus group</taxon>
        <taxon>Aneurinibacillus</taxon>
    </lineage>
</organism>
<evidence type="ECO:0000313" key="2">
    <source>
        <dbReference type="EMBL" id="SDJ19838.1"/>
    </source>
</evidence>
<accession>A0A0D1Y1S3</accession>
<evidence type="ECO:0000313" key="3">
    <source>
        <dbReference type="Proteomes" id="UP000037269"/>
    </source>
</evidence>